<feature type="region of interest" description="Disordered" evidence="1">
    <location>
        <begin position="48"/>
        <end position="84"/>
    </location>
</feature>
<accession>A0A6J5Y0C4</accession>
<feature type="region of interest" description="Disordered" evidence="1">
    <location>
        <begin position="1"/>
        <end position="22"/>
    </location>
</feature>
<dbReference type="EMBL" id="CAEKKB010000008">
    <property type="protein sequence ID" value="CAB4319570.1"/>
    <property type="molecule type" value="Genomic_DNA"/>
</dbReference>
<reference evidence="3 4" key="2">
    <citation type="submission" date="2020-05" db="EMBL/GenBank/DDBJ databases">
        <authorList>
            <person name="Campoy J."/>
            <person name="Schneeberger K."/>
            <person name="Spophaly S."/>
        </authorList>
    </citation>
    <scope>NUCLEOTIDE SEQUENCE [LARGE SCALE GENOMIC DNA]</scope>
    <source>
        <strain evidence="3">PruArmRojPasFocal</strain>
    </source>
</reference>
<dbReference type="EMBL" id="CAEKDK010000008">
    <property type="protein sequence ID" value="CAB4289253.1"/>
    <property type="molecule type" value="Genomic_DNA"/>
</dbReference>
<evidence type="ECO:0000313" key="3">
    <source>
        <dbReference type="EMBL" id="CAB4319570.1"/>
    </source>
</evidence>
<dbReference type="AlphaFoldDB" id="A0A6J5Y0C4"/>
<feature type="compositionally biased region" description="Polar residues" evidence="1">
    <location>
        <begin position="1"/>
        <end position="11"/>
    </location>
</feature>
<evidence type="ECO:0000313" key="5">
    <source>
        <dbReference type="Proteomes" id="UP000507245"/>
    </source>
</evidence>
<name>A0A6J5Y0C4_PRUAR</name>
<evidence type="ECO:0000313" key="4">
    <source>
        <dbReference type="Proteomes" id="UP000507222"/>
    </source>
</evidence>
<dbReference type="Proteomes" id="UP000507245">
    <property type="component" value="Unassembled WGS sequence"/>
</dbReference>
<evidence type="ECO:0000256" key="1">
    <source>
        <dbReference type="SAM" id="MobiDB-lite"/>
    </source>
</evidence>
<sequence length="84" mass="9211">MAKSGGTSIDQAKNEPRFKVPREWAERAAMGGDLGGHEEAWIQSEFEEVQGEVGEHKQVLQESKGEQQEKARGFQDVSLLSPAG</sequence>
<keyword evidence="5" id="KW-1185">Reference proteome</keyword>
<reference evidence="5" key="1">
    <citation type="journal article" date="2020" name="Genome Biol.">
        <title>Gamete binning: chromosome-level and haplotype-resolved genome assembly enabled by high-throughput single-cell sequencing of gamete genomes.</title>
        <authorList>
            <person name="Campoy J.A."/>
            <person name="Sun H."/>
            <person name="Goel M."/>
            <person name="Jiao W.-B."/>
            <person name="Folz-Donahue K."/>
            <person name="Wang N."/>
            <person name="Rubio M."/>
            <person name="Liu C."/>
            <person name="Kukat C."/>
            <person name="Ruiz D."/>
            <person name="Huettel B."/>
            <person name="Schneeberger K."/>
        </authorList>
    </citation>
    <scope>NUCLEOTIDE SEQUENCE [LARGE SCALE GENOMIC DNA]</scope>
    <source>
        <strain evidence="5">cv. Rojo Pasion</strain>
    </source>
</reference>
<gene>
    <name evidence="2" type="ORF">CURHAP_LOCUS47800</name>
    <name evidence="3" type="ORF">ORAREDHAP_LOCUS47025</name>
</gene>
<protein>
    <submittedName>
        <fullName evidence="3">Uncharacterized protein</fullName>
    </submittedName>
</protein>
<dbReference type="Proteomes" id="UP000507222">
    <property type="component" value="Unassembled WGS sequence"/>
</dbReference>
<feature type="compositionally biased region" description="Basic and acidic residues" evidence="1">
    <location>
        <begin position="53"/>
        <end position="73"/>
    </location>
</feature>
<organism evidence="3 5">
    <name type="scientific">Prunus armeniaca</name>
    <name type="common">Apricot</name>
    <name type="synonym">Armeniaca vulgaris</name>
    <dbReference type="NCBI Taxonomy" id="36596"/>
    <lineage>
        <taxon>Eukaryota</taxon>
        <taxon>Viridiplantae</taxon>
        <taxon>Streptophyta</taxon>
        <taxon>Embryophyta</taxon>
        <taxon>Tracheophyta</taxon>
        <taxon>Spermatophyta</taxon>
        <taxon>Magnoliopsida</taxon>
        <taxon>eudicotyledons</taxon>
        <taxon>Gunneridae</taxon>
        <taxon>Pentapetalae</taxon>
        <taxon>rosids</taxon>
        <taxon>fabids</taxon>
        <taxon>Rosales</taxon>
        <taxon>Rosaceae</taxon>
        <taxon>Amygdaloideae</taxon>
        <taxon>Amygdaleae</taxon>
        <taxon>Prunus</taxon>
    </lineage>
</organism>
<feature type="compositionally biased region" description="Basic and acidic residues" evidence="1">
    <location>
        <begin position="12"/>
        <end position="22"/>
    </location>
</feature>
<evidence type="ECO:0000313" key="2">
    <source>
        <dbReference type="EMBL" id="CAB4289253.1"/>
    </source>
</evidence>
<proteinExistence type="predicted"/>